<dbReference type="Proteomes" id="UP000636793">
    <property type="component" value="Unassembled WGS sequence"/>
</dbReference>
<proteinExistence type="predicted"/>
<keyword evidence="2" id="KW-1185">Reference proteome</keyword>
<dbReference type="RefSeq" id="WP_188835559.1">
    <property type="nucleotide sequence ID" value="NZ_BMHI01000001.1"/>
</dbReference>
<comment type="caution">
    <text evidence="1">The sequence shown here is derived from an EMBL/GenBank/DDBJ whole genome shotgun (WGS) entry which is preliminary data.</text>
</comment>
<organism evidence="1 2">
    <name type="scientific">Flexivirga endophytica</name>
    <dbReference type="NCBI Taxonomy" id="1849103"/>
    <lineage>
        <taxon>Bacteria</taxon>
        <taxon>Bacillati</taxon>
        <taxon>Actinomycetota</taxon>
        <taxon>Actinomycetes</taxon>
        <taxon>Micrococcales</taxon>
        <taxon>Dermacoccaceae</taxon>
        <taxon>Flexivirga</taxon>
    </lineage>
</organism>
<evidence type="ECO:0008006" key="3">
    <source>
        <dbReference type="Google" id="ProtNLM"/>
    </source>
</evidence>
<dbReference type="InterPro" id="IPR017853">
    <property type="entry name" value="GH"/>
</dbReference>
<reference evidence="1" key="2">
    <citation type="submission" date="2020-09" db="EMBL/GenBank/DDBJ databases">
        <authorList>
            <person name="Sun Q."/>
            <person name="Zhou Y."/>
        </authorList>
    </citation>
    <scope>NUCLEOTIDE SEQUENCE</scope>
    <source>
        <strain evidence="1">CGMCC 1.15085</strain>
    </source>
</reference>
<evidence type="ECO:0000313" key="2">
    <source>
        <dbReference type="Proteomes" id="UP000636793"/>
    </source>
</evidence>
<dbReference type="SUPFAM" id="SSF51445">
    <property type="entry name" value="(Trans)glycosidases"/>
    <property type="match status" value="1"/>
</dbReference>
<dbReference type="EMBL" id="BMHI01000001">
    <property type="protein sequence ID" value="GGB19982.1"/>
    <property type="molecule type" value="Genomic_DNA"/>
</dbReference>
<evidence type="ECO:0000313" key="1">
    <source>
        <dbReference type="EMBL" id="GGB19982.1"/>
    </source>
</evidence>
<dbReference type="AlphaFoldDB" id="A0A916SVR8"/>
<name>A0A916SVR8_9MICO</name>
<sequence>MEYLAPGSRRLRFGVNYVPSEGWFHSWLDLDRDAVARDLDDIASLGMDHVRIFPVWPWLQPNRSHVRAQAVADVRTVIRLGAERGLDVCVDLLQGHLSSFDFLPSWVLTWHQRSIFTDTVARDGLRSYVKELVRALSPEPNVFAFTLGNEVNNLWPANATTLAESHAWAEDLLSAIRLHARADQLVVHSLFDDAFYAPDHPFSAEDVTTLGDVSSVHSWVFNGTSRVDGPLGPATTSHAAYLARLAGACGAPDRPVWLQEVGAPQPDIPYDAAEQFVRRTVAAASAVPTLTGITWWCSHDIDRRMVDFPEREYDLGLFAVDHAAKPAAHALRDAIESARSTDPQEAQSISLPADIVSDPSARALVAPGSDFHRSWVALGSQPGGGFTPPLITPVSMPNDGSLGE</sequence>
<reference evidence="1" key="1">
    <citation type="journal article" date="2014" name="Int. J. Syst. Evol. Microbiol.">
        <title>Complete genome sequence of Corynebacterium casei LMG S-19264T (=DSM 44701T), isolated from a smear-ripened cheese.</title>
        <authorList>
            <consortium name="US DOE Joint Genome Institute (JGI-PGF)"/>
            <person name="Walter F."/>
            <person name="Albersmeier A."/>
            <person name="Kalinowski J."/>
            <person name="Ruckert C."/>
        </authorList>
    </citation>
    <scope>NUCLEOTIDE SEQUENCE</scope>
    <source>
        <strain evidence="1">CGMCC 1.15085</strain>
    </source>
</reference>
<protein>
    <recommendedName>
        <fullName evidence="3">Glycosyl hydrolase</fullName>
    </recommendedName>
</protein>
<accession>A0A916SVR8</accession>
<dbReference type="Gene3D" id="3.20.20.80">
    <property type="entry name" value="Glycosidases"/>
    <property type="match status" value="1"/>
</dbReference>
<gene>
    <name evidence="1" type="ORF">GCM10011492_07300</name>
</gene>